<organism evidence="1 2">
    <name type="scientific">Gigaspora margarita</name>
    <dbReference type="NCBI Taxonomy" id="4874"/>
    <lineage>
        <taxon>Eukaryota</taxon>
        <taxon>Fungi</taxon>
        <taxon>Fungi incertae sedis</taxon>
        <taxon>Mucoromycota</taxon>
        <taxon>Glomeromycotina</taxon>
        <taxon>Glomeromycetes</taxon>
        <taxon>Diversisporales</taxon>
        <taxon>Gigasporaceae</taxon>
        <taxon>Gigaspora</taxon>
    </lineage>
</organism>
<dbReference type="Proteomes" id="UP000789901">
    <property type="component" value="Unassembled WGS sequence"/>
</dbReference>
<sequence>MLHLEANNIKESVTWSQLGYSARESWILDVCNKQILQIGSNKWIVEECLKQKLVDRKPLQQTNKHIEEHNSVNKENIFESNIELDENYQEDQENVIMNE</sequence>
<feature type="non-terminal residue" evidence="1">
    <location>
        <position position="99"/>
    </location>
</feature>
<protein>
    <submittedName>
        <fullName evidence="1">6190_t:CDS:1</fullName>
    </submittedName>
</protein>
<proteinExistence type="predicted"/>
<name>A0ABN7V7K1_GIGMA</name>
<dbReference type="EMBL" id="CAJVQB010010341">
    <property type="protein sequence ID" value="CAG8738980.1"/>
    <property type="molecule type" value="Genomic_DNA"/>
</dbReference>
<keyword evidence="2" id="KW-1185">Reference proteome</keyword>
<gene>
    <name evidence="1" type="ORF">GMARGA_LOCUS15175</name>
</gene>
<accession>A0ABN7V7K1</accession>
<reference evidence="1 2" key="1">
    <citation type="submission" date="2021-06" db="EMBL/GenBank/DDBJ databases">
        <authorList>
            <person name="Kallberg Y."/>
            <person name="Tangrot J."/>
            <person name="Rosling A."/>
        </authorList>
    </citation>
    <scope>NUCLEOTIDE SEQUENCE [LARGE SCALE GENOMIC DNA]</scope>
    <source>
        <strain evidence="1 2">120-4 pot B 10/14</strain>
    </source>
</reference>
<evidence type="ECO:0000313" key="1">
    <source>
        <dbReference type="EMBL" id="CAG8738980.1"/>
    </source>
</evidence>
<comment type="caution">
    <text evidence="1">The sequence shown here is derived from an EMBL/GenBank/DDBJ whole genome shotgun (WGS) entry which is preliminary data.</text>
</comment>
<evidence type="ECO:0000313" key="2">
    <source>
        <dbReference type="Proteomes" id="UP000789901"/>
    </source>
</evidence>